<dbReference type="Gene3D" id="2.120.10.10">
    <property type="match status" value="1"/>
</dbReference>
<evidence type="ECO:0000259" key="6">
    <source>
        <dbReference type="Pfam" id="PF18962"/>
    </source>
</evidence>
<evidence type="ECO:0000259" key="7">
    <source>
        <dbReference type="Pfam" id="PF22544"/>
    </source>
</evidence>
<dbReference type="EMBL" id="PDEQ01000011">
    <property type="protein sequence ID" value="PEN11185.1"/>
    <property type="molecule type" value="Genomic_DNA"/>
</dbReference>
<name>A0A2A8CTK7_9BACT</name>
<evidence type="ECO:0000313" key="8">
    <source>
        <dbReference type="EMBL" id="PEN11185.1"/>
    </source>
</evidence>
<comment type="subcellular location">
    <subcellularLocation>
        <location evidence="1">Cell projection</location>
        <location evidence="1">Cilium</location>
    </subcellularLocation>
    <subcellularLocation>
        <location evidence="2">Cytoplasm</location>
    </subcellularLocation>
</comment>
<dbReference type="InterPro" id="IPR036278">
    <property type="entry name" value="Sialidase_sf"/>
</dbReference>
<dbReference type="InterPro" id="IPR013783">
    <property type="entry name" value="Ig-like_fold"/>
</dbReference>
<dbReference type="Gene3D" id="2.60.40.10">
    <property type="entry name" value="Immunoglobulins"/>
    <property type="match status" value="3"/>
</dbReference>
<dbReference type="NCBIfam" id="TIGR04183">
    <property type="entry name" value="Por_Secre_tail"/>
    <property type="match status" value="1"/>
</dbReference>
<dbReference type="InterPro" id="IPR026444">
    <property type="entry name" value="Secre_tail"/>
</dbReference>
<proteinExistence type="predicted"/>
<keyword evidence="4" id="KW-0969">Cilium</keyword>
<dbReference type="GO" id="GO:0005737">
    <property type="term" value="C:cytoplasm"/>
    <property type="evidence" value="ECO:0007669"/>
    <property type="project" value="UniProtKB-SubCell"/>
</dbReference>
<keyword evidence="9" id="KW-1185">Reference proteome</keyword>
<feature type="domain" description="HYDIN/VesB/CFA65-like Ig-like" evidence="7">
    <location>
        <begin position="400"/>
        <end position="490"/>
    </location>
</feature>
<dbReference type="OrthoDB" id="663485at2"/>
<dbReference type="Proteomes" id="UP000220102">
    <property type="component" value="Unassembled WGS sequence"/>
</dbReference>
<protein>
    <submittedName>
        <fullName evidence="8">Uncharacterized protein</fullName>
    </submittedName>
</protein>
<comment type="caution">
    <text evidence="8">The sequence shown here is derived from an EMBL/GenBank/DDBJ whole genome shotgun (WGS) entry which is preliminary data.</text>
</comment>
<organism evidence="8 9">
    <name type="scientific">Longibacter salinarum</name>
    <dbReference type="NCBI Taxonomy" id="1850348"/>
    <lineage>
        <taxon>Bacteria</taxon>
        <taxon>Pseudomonadati</taxon>
        <taxon>Rhodothermota</taxon>
        <taxon>Rhodothermia</taxon>
        <taxon>Rhodothermales</taxon>
        <taxon>Salisaetaceae</taxon>
        <taxon>Longibacter</taxon>
    </lineage>
</organism>
<dbReference type="SUPFAM" id="SSF50939">
    <property type="entry name" value="Sialidases"/>
    <property type="match status" value="1"/>
</dbReference>
<evidence type="ECO:0000313" key="9">
    <source>
        <dbReference type="Proteomes" id="UP000220102"/>
    </source>
</evidence>
<dbReference type="Pfam" id="PF18962">
    <property type="entry name" value="Por_Secre_tail"/>
    <property type="match status" value="1"/>
</dbReference>
<gene>
    <name evidence="8" type="ORF">CRI94_16485</name>
</gene>
<evidence type="ECO:0000256" key="5">
    <source>
        <dbReference type="ARBA" id="ARBA00023273"/>
    </source>
</evidence>
<evidence type="ECO:0000256" key="4">
    <source>
        <dbReference type="ARBA" id="ARBA00023069"/>
    </source>
</evidence>
<dbReference type="NCBIfam" id="NF012200">
    <property type="entry name" value="choice_anch_D"/>
    <property type="match status" value="1"/>
</dbReference>
<dbReference type="Pfam" id="PF22544">
    <property type="entry name" value="HYDIN_VesB_CFA65-like_Ig"/>
    <property type="match status" value="1"/>
</dbReference>
<dbReference type="InterPro" id="IPR053879">
    <property type="entry name" value="HYDIN_VesB_CFA65-like_Ig"/>
</dbReference>
<keyword evidence="3" id="KW-0963">Cytoplasm</keyword>
<reference evidence="8 9" key="1">
    <citation type="submission" date="2017-10" db="EMBL/GenBank/DDBJ databases">
        <title>Draft genome of Longibacter Salinarum.</title>
        <authorList>
            <person name="Goh K.M."/>
            <person name="Shamsir M.S."/>
            <person name="Lim S.W."/>
        </authorList>
    </citation>
    <scope>NUCLEOTIDE SEQUENCE [LARGE SCALE GENOMIC DNA]</scope>
    <source>
        <strain evidence="8 9">KCTC 52045</strain>
    </source>
</reference>
<evidence type="ECO:0000256" key="3">
    <source>
        <dbReference type="ARBA" id="ARBA00022490"/>
    </source>
</evidence>
<accession>A0A2A8CTK7</accession>
<evidence type="ECO:0000256" key="2">
    <source>
        <dbReference type="ARBA" id="ARBA00004496"/>
    </source>
</evidence>
<evidence type="ECO:0000256" key="1">
    <source>
        <dbReference type="ARBA" id="ARBA00004138"/>
    </source>
</evidence>
<dbReference type="AlphaFoldDB" id="A0A2A8CTK7"/>
<dbReference type="RefSeq" id="WP_098078710.1">
    <property type="nucleotide sequence ID" value="NZ_PDEQ01000011.1"/>
</dbReference>
<keyword evidence="5" id="KW-0966">Cell projection</keyword>
<feature type="domain" description="Secretion system C-terminal sorting" evidence="6">
    <location>
        <begin position="874"/>
        <end position="949"/>
    </location>
</feature>
<sequence>MISIHCLGDIQYVTGSADRLFPSVSPPSLIMFYPRSYPDSLLKRVTPLVPFFRGGAALLVAILFLFLSSGPALAQVAVSPSTASGNTIASANTSDNIAVGADGTIYVAYHGGNGIQVVKSMDDGASFSSPVTVTSTNAEVEIDVSSNGAVYVAWVENDRLMVAKSMDGASTFAAAVDAAKLRSLSVHFATDGNNLYFVGREGTKVVVSNDGGQTFQEPPTGQSSIFSDILVDPISRDVIAQFDDPDVTYSVSTDFGTTFGTPITPSDDPYVYYSVGALSSGSQGRFLFVGGGIGSETYKIDLGKETSEIIPAPKAETSQGRSLAADEYGNVVTGYVENARVKFVVSQDLGATFGTPTTVSTTSIAQADINSTNGDVLFLYEENGDIFLRSYGERLRGYGLEVSRSTIDFGSVLLGETSGTESVIITNRTGATVNISSIETDAPFASTDACPTALAASESCEIDVSFSPTTSGGASGSLNINTDLPEGTRVVNLQGEASNEPPTIGTIAHQTITEDGTLGPLNFTVGDSQTAASDLVVTASSDNQDLVPDANITLAGTGADRTVEITPAAGKSGTATITLTVSDGTKSDNTTSETFTLTVTDVPDLAVTDGSPSGLDLTVNVDPGTDNNVVGMFTLSAGSVGATFEAVTLTNSAPGVAGVSVARLFASEDATLDVGTDTKLGEVDVDNSNAPASLAFTAFNEAVDTDTRYVILAIDVDAGASTSGMQFLLDKPSDLTVVGGELATVNGQATATFASLPLSGNVMALPVEMAGFTATPSGGTVELRWQTLTETGNAGFDVERRIGTGSWTSLTRVDGAGTTTEAQTYQFTDRDLPYEAEELTYRLRQVDVDGSESFTKEIVVTPSGARQMELLGTYPNPARTQATVRFAVPEDVSNARLVLYDLLGREVRTHSVSGAGRQQMTLNVDGLATGAYFLRLMGGGHVKTQKLTVVR</sequence>